<feature type="compositionally biased region" description="Basic and acidic residues" evidence="9">
    <location>
        <begin position="928"/>
        <end position="945"/>
    </location>
</feature>
<dbReference type="GO" id="GO:0006281">
    <property type="term" value="P:DNA repair"/>
    <property type="evidence" value="ECO:0007669"/>
    <property type="project" value="UniProtKB-KW"/>
</dbReference>
<feature type="compositionally biased region" description="Low complexity" evidence="9">
    <location>
        <begin position="1017"/>
        <end position="1057"/>
    </location>
</feature>
<reference evidence="14" key="2">
    <citation type="submission" date="2013-12" db="EMBL/GenBank/DDBJ databases">
        <title>Evolution of pathogenesis and genome organization in the Tremellales.</title>
        <authorList>
            <person name="Cuomo C."/>
            <person name="Litvintseva A."/>
            <person name="Heitman J."/>
            <person name="Chen Y."/>
            <person name="Sun S."/>
            <person name="Springer D."/>
            <person name="Dromer F."/>
            <person name="Young S."/>
            <person name="Zeng Q."/>
            <person name="Chapman S."/>
            <person name="Gujja S."/>
            <person name="Saif S."/>
            <person name="Birren B."/>
        </authorList>
    </citation>
    <scope>NUCLEOTIDE SEQUENCE [LARGE SCALE GENOMIC DNA]</scope>
    <source>
        <strain evidence="14">CBS 10435</strain>
    </source>
</reference>
<dbReference type="Gene3D" id="1.10.10.60">
    <property type="entry name" value="Homeodomain-like"/>
    <property type="match status" value="1"/>
</dbReference>
<feature type="region of interest" description="Disordered" evidence="9">
    <location>
        <begin position="790"/>
        <end position="945"/>
    </location>
</feature>
<feature type="domain" description="HSA" evidence="11">
    <location>
        <begin position="313"/>
        <end position="389"/>
    </location>
</feature>
<feature type="region of interest" description="Disordered" evidence="9">
    <location>
        <begin position="607"/>
        <end position="628"/>
    </location>
</feature>
<dbReference type="GO" id="GO:0003682">
    <property type="term" value="F:chromatin binding"/>
    <property type="evidence" value="ECO:0007669"/>
    <property type="project" value="TreeGrafter"/>
</dbReference>
<feature type="compositionally biased region" description="Acidic residues" evidence="9">
    <location>
        <begin position="462"/>
        <end position="527"/>
    </location>
</feature>
<feature type="region of interest" description="Disordered" evidence="9">
    <location>
        <begin position="1101"/>
        <end position="1122"/>
    </location>
</feature>
<evidence type="ECO:0000256" key="3">
    <source>
        <dbReference type="ARBA" id="ARBA00022763"/>
    </source>
</evidence>
<feature type="compositionally biased region" description="Polar residues" evidence="9">
    <location>
        <begin position="1190"/>
        <end position="1207"/>
    </location>
</feature>
<dbReference type="SMART" id="SM00717">
    <property type="entry name" value="SANT"/>
    <property type="match status" value="1"/>
</dbReference>
<gene>
    <name evidence="13" type="ORF">L486_04011</name>
</gene>
<dbReference type="Pfam" id="PF13921">
    <property type="entry name" value="Myb_DNA-bind_6"/>
    <property type="match status" value="1"/>
</dbReference>
<dbReference type="Pfam" id="PF07529">
    <property type="entry name" value="HSA"/>
    <property type="match status" value="1"/>
</dbReference>
<evidence type="ECO:0000313" key="14">
    <source>
        <dbReference type="Proteomes" id="UP000092583"/>
    </source>
</evidence>
<dbReference type="InterPro" id="IPR009057">
    <property type="entry name" value="Homeodomain-like_sf"/>
</dbReference>
<evidence type="ECO:0000256" key="2">
    <source>
        <dbReference type="ARBA" id="ARBA00008913"/>
    </source>
</evidence>
<feature type="region of interest" description="Disordered" evidence="9">
    <location>
        <begin position="1017"/>
        <end position="1079"/>
    </location>
</feature>
<dbReference type="InterPro" id="IPR017930">
    <property type="entry name" value="Myb_dom"/>
</dbReference>
<name>A0A1B9IRE5_9TREE</name>
<evidence type="ECO:0000256" key="7">
    <source>
        <dbReference type="ARBA" id="ARBA00025178"/>
    </source>
</evidence>
<comment type="function">
    <text evidence="7">Component of the NuA4 histone acetyltransferase complex which is involved in transcriptional activation of selected genes principally by acetylation of nucleosomal histone H4 and H2A. The NuA4 complex is also involved in DNA repair.</text>
</comment>
<feature type="region of interest" description="Disordered" evidence="9">
    <location>
        <begin position="1293"/>
        <end position="1339"/>
    </location>
</feature>
<feature type="region of interest" description="Disordered" evidence="9">
    <location>
        <begin position="1166"/>
        <end position="1213"/>
    </location>
</feature>
<dbReference type="GO" id="GO:0006325">
    <property type="term" value="P:chromatin organization"/>
    <property type="evidence" value="ECO:0007669"/>
    <property type="project" value="UniProtKB-KW"/>
</dbReference>
<comment type="subcellular location">
    <subcellularLocation>
        <location evidence="1">Nucleus</location>
    </subcellularLocation>
</comment>
<sequence length="1339" mass="146894">MDQEVSLRNALHEVIQLRQAEIDEIIPKHADSLKELYLMLEPRRKRSEDFPPIGEEDALDENVVEEGFQQWKERYELGEGSSISSLILPSLPPVSPPATSTVFPDEVPTDQQTETSTSSKSPFPPSGVSQDRPIAPIKSPKAQKPFVPLLLSPSPPPDDSEPSMGIAMDQIQPRPRLIPSTSFAPPAKLEVPEWIPVDNYHPAELPDTSPKIFMPLETDYASQLPRLPPLPPQIRQVQGQGPAKKRIKLNDSVDLYKLQVSFTLNPLSGSLSKSSKCVLTNDWKIALNEMRHVRAMERIETKKNENRWSLRQPKKLRTLPVPKSHWDFLLEEMEWMRVDFNEERKWKLIQAREFAYQVVEWHLSTEEEKAKLMVGNRGWGKSNDQPIPGHSGNRETNIQIDGQQGQGQLEVPNTSAEDDDVEMLIGREEDSPAEEGVAGAEVLESIDEMKEVQDEVVKKENEDVEMGEDADADGEEDADGEPDDGGTADADGEEEDAEGEEDVEGEAEDVGEDVVGLDDIDNADESDREASEVRRDTVLPNGLVINKRFANVEELVAARKPLLDLSFTSTTVDLDSLPQLTAASTNTEDLAEPQTPPSLVDLFPDLAVYQGPQPPSEDKPTRRLDEGQTNGYRIAHTSRIMDIRPILVSTLQPAKNAPDGVWDIHEGPYFEDPKGSTDVNPTVVAATSSVFYGRGIRPLDSMRPPEQPKPPAQHLRAQLVWSQEDDEHLLKLVATYPFHWQLIADSFNTEKVNIPTEKRSAYECWERWYYTYSDGKDKLKKAEALAQASASVAPTPSGDPTTAATPTAAPPSGTTTPAPFPPTSAIPPSTAASSRPGNQTPQSAGPPQQTPVTGISVPSLPTPTPGSAATASQAPGTAGAGTPLPEGAPPPPGMSKRDRQAAKPRYEGTKSSIRHQAIYDAARKLNRRREANKTKTGVKDQPKKIINVHESHASYLMSSISTPWELVETKYQRDVQAMQQRQQRAMQEQQRQIALRQQMMQQQQQAAQAAQQAQQQQAAQGQQQSQQQTVPQPGQPQPQGQGQPIQPTPQPQNQQPQMRPPPNAPVRMGPNGQPMPNMAPSQQQLLNAVVAANAVNRQNVNAVPGQGNVRPNPQQQQQQQQQQVQQGPTIQVQQQMQLLQAQQIAATQAQLRAAQQAQLQAQAQAQVQGRMSQSPYNQHGTPLPNGDPSMANSSPAMTQASPQQRVPSGQPVPQHLRVASAGSQGSPQMSSPIPVQHGVQAPQINNAAMQQIIAQLAANGQQANPEQIRALMMRNAQMQAAAQVQAQVAAAQQQGQVNPGTPQMGMQGVQHFARSPSIQNNQIQARNSPKPNQQNQNQG</sequence>
<feature type="compositionally biased region" description="Polar residues" evidence="9">
    <location>
        <begin position="835"/>
        <end position="853"/>
    </location>
</feature>
<accession>A0A1B9IRE5</accession>
<feature type="compositionally biased region" description="Polar residues" evidence="9">
    <location>
        <begin position="1316"/>
        <end position="1331"/>
    </location>
</feature>
<keyword evidence="6" id="KW-0539">Nucleus</keyword>
<feature type="compositionally biased region" description="Polar residues" evidence="9">
    <location>
        <begin position="1169"/>
        <end position="1180"/>
    </location>
</feature>
<evidence type="ECO:0000259" key="10">
    <source>
        <dbReference type="PROSITE" id="PS50090"/>
    </source>
</evidence>
<dbReference type="GO" id="GO:0035267">
    <property type="term" value="C:NuA4 histone acetyltransferase complex"/>
    <property type="evidence" value="ECO:0007669"/>
    <property type="project" value="UniProtKB-ARBA"/>
</dbReference>
<dbReference type="InterPro" id="IPR001005">
    <property type="entry name" value="SANT/Myb"/>
</dbReference>
<keyword evidence="3" id="KW-0227">DNA damage</keyword>
<protein>
    <recommendedName>
        <fullName evidence="8">Vacuolar import and degradation protein 21</fullName>
    </recommendedName>
</protein>
<dbReference type="InterPro" id="IPR014012">
    <property type="entry name" value="HSA_dom"/>
</dbReference>
<evidence type="ECO:0000256" key="6">
    <source>
        <dbReference type="ARBA" id="ARBA00023242"/>
    </source>
</evidence>
<evidence type="ECO:0000256" key="5">
    <source>
        <dbReference type="ARBA" id="ARBA00023204"/>
    </source>
</evidence>
<keyword evidence="4" id="KW-0156">Chromatin regulator</keyword>
<dbReference type="GO" id="GO:0005634">
    <property type="term" value="C:nucleus"/>
    <property type="evidence" value="ECO:0007669"/>
    <property type="project" value="UniProtKB-SubCell"/>
</dbReference>
<evidence type="ECO:0000259" key="12">
    <source>
        <dbReference type="PROSITE" id="PS51294"/>
    </source>
</evidence>
<dbReference type="PROSITE" id="PS50090">
    <property type="entry name" value="MYB_LIKE"/>
    <property type="match status" value="1"/>
</dbReference>
<feature type="compositionally biased region" description="Basic and acidic residues" evidence="9">
    <location>
        <begin position="895"/>
        <end position="908"/>
    </location>
</feature>
<dbReference type="PROSITE" id="PS51204">
    <property type="entry name" value="HSA"/>
    <property type="match status" value="1"/>
</dbReference>
<feature type="domain" description="HTH myb-type" evidence="12">
    <location>
        <begin position="721"/>
        <end position="776"/>
    </location>
</feature>
<dbReference type="Proteomes" id="UP000092583">
    <property type="component" value="Unassembled WGS sequence"/>
</dbReference>
<dbReference type="STRING" id="1331196.A0A1B9IRE5"/>
<evidence type="ECO:0000256" key="1">
    <source>
        <dbReference type="ARBA" id="ARBA00004123"/>
    </source>
</evidence>
<dbReference type="SUPFAM" id="SSF46689">
    <property type="entry name" value="Homeodomain-like"/>
    <property type="match status" value="1"/>
</dbReference>
<feature type="region of interest" description="Disordered" evidence="9">
    <location>
        <begin position="86"/>
        <end position="140"/>
    </location>
</feature>
<feature type="region of interest" description="Disordered" evidence="9">
    <location>
        <begin position="376"/>
        <end position="416"/>
    </location>
</feature>
<dbReference type="EMBL" id="KI669462">
    <property type="protein sequence ID" value="OCF57984.1"/>
    <property type="molecule type" value="Genomic_DNA"/>
</dbReference>
<feature type="compositionally biased region" description="Low complexity" evidence="9">
    <location>
        <begin position="790"/>
        <end position="817"/>
    </location>
</feature>
<organism evidence="13 14">
    <name type="scientific">Kwoniella mangroviensis CBS 10435</name>
    <dbReference type="NCBI Taxonomy" id="1331196"/>
    <lineage>
        <taxon>Eukaryota</taxon>
        <taxon>Fungi</taxon>
        <taxon>Dikarya</taxon>
        <taxon>Basidiomycota</taxon>
        <taxon>Agaricomycotina</taxon>
        <taxon>Tremellomycetes</taxon>
        <taxon>Tremellales</taxon>
        <taxon>Cryptococcaceae</taxon>
        <taxon>Kwoniella</taxon>
    </lineage>
</organism>
<dbReference type="PROSITE" id="PS51294">
    <property type="entry name" value="HTH_MYB"/>
    <property type="match status" value="1"/>
</dbReference>
<feature type="compositionally biased region" description="Low complexity" evidence="9">
    <location>
        <begin position="865"/>
        <end position="885"/>
    </location>
</feature>
<dbReference type="OrthoDB" id="5364245at2759"/>
<evidence type="ECO:0000256" key="8">
    <source>
        <dbReference type="ARBA" id="ARBA00029670"/>
    </source>
</evidence>
<proteinExistence type="inferred from homology"/>
<feature type="region of interest" description="Disordered" evidence="9">
    <location>
        <begin position="457"/>
        <end position="534"/>
    </location>
</feature>
<evidence type="ECO:0000256" key="4">
    <source>
        <dbReference type="ARBA" id="ARBA00022853"/>
    </source>
</evidence>
<keyword evidence="5" id="KW-0234">DNA repair</keyword>
<dbReference type="SMART" id="SM00573">
    <property type="entry name" value="HSA"/>
    <property type="match status" value="1"/>
</dbReference>
<dbReference type="PANTHER" id="PTHR46459">
    <property type="entry name" value="E1A-BINDING PROTEIN P400-RELATED"/>
    <property type="match status" value="1"/>
</dbReference>
<comment type="similarity">
    <text evidence="2">Belongs to the EAF1 family.</text>
</comment>
<feature type="domain" description="Myb-like" evidence="10">
    <location>
        <begin position="721"/>
        <end position="772"/>
    </location>
</feature>
<evidence type="ECO:0000256" key="9">
    <source>
        <dbReference type="SAM" id="MobiDB-lite"/>
    </source>
</evidence>
<dbReference type="PANTHER" id="PTHR46459:SF1">
    <property type="entry name" value="E1A-BINDING PROTEIN P400"/>
    <property type="match status" value="1"/>
</dbReference>
<evidence type="ECO:0000313" key="13">
    <source>
        <dbReference type="EMBL" id="OCF57984.1"/>
    </source>
</evidence>
<evidence type="ECO:0000259" key="11">
    <source>
        <dbReference type="PROSITE" id="PS51204"/>
    </source>
</evidence>
<feature type="compositionally biased region" description="Basic and acidic residues" evidence="9">
    <location>
        <begin position="616"/>
        <end position="626"/>
    </location>
</feature>
<reference evidence="13 14" key="1">
    <citation type="submission" date="2013-07" db="EMBL/GenBank/DDBJ databases">
        <title>The Genome Sequence of Kwoniella mangroviensis CBS10435.</title>
        <authorList>
            <consortium name="The Broad Institute Genome Sequencing Platform"/>
            <person name="Cuomo C."/>
            <person name="Litvintseva A."/>
            <person name="Chen Y."/>
            <person name="Heitman J."/>
            <person name="Sun S."/>
            <person name="Springer D."/>
            <person name="Dromer F."/>
            <person name="Young S.K."/>
            <person name="Zeng Q."/>
            <person name="Gargeya S."/>
            <person name="Fitzgerald M."/>
            <person name="Abouelleil A."/>
            <person name="Alvarado L."/>
            <person name="Berlin A.M."/>
            <person name="Chapman S.B."/>
            <person name="Dewar J."/>
            <person name="Goldberg J."/>
            <person name="Griggs A."/>
            <person name="Gujja S."/>
            <person name="Hansen M."/>
            <person name="Howarth C."/>
            <person name="Imamovic A."/>
            <person name="Larimer J."/>
            <person name="McCowan C."/>
            <person name="Murphy C."/>
            <person name="Pearson M."/>
            <person name="Priest M."/>
            <person name="Roberts A."/>
            <person name="Saif S."/>
            <person name="Shea T."/>
            <person name="Sykes S."/>
            <person name="Wortman J."/>
            <person name="Nusbaum C."/>
            <person name="Birren B."/>
        </authorList>
    </citation>
    <scope>NUCLEOTIDE SEQUENCE [LARGE SCALE GENOMIC DNA]</scope>
    <source>
        <strain evidence="13 14">CBS 10435</strain>
    </source>
</reference>
<keyword evidence="14" id="KW-1185">Reference proteome</keyword>